<feature type="compositionally biased region" description="Basic and acidic residues" evidence="1">
    <location>
        <begin position="515"/>
        <end position="534"/>
    </location>
</feature>
<proteinExistence type="predicted"/>
<dbReference type="GeneID" id="109464217"/>
<feature type="region of interest" description="Disordered" evidence="1">
    <location>
        <begin position="515"/>
        <end position="552"/>
    </location>
</feature>
<sequence length="651" mass="72652">MNKDVAPKVGKFVTGKNYFCEKFRDHETSDLFTQKWDYLENKYPFWAMLPDTSTGPGTSSMASTSKGKDPSTAASKGKDSSTATSKGKDSSTAASKGKDSSTATSKETTLPGDVMETIKRHFVGTYSIPIQHLKQPAWKRLVRVADRQHVDKLKKVFVHTSVQATILIGNICNITAEQFEESEINNYEYEVIGGNHTRIALQEILQETPDQLENTTVHLNVYCGLPDDMAKRLGMDHNNAINCSKPETTLDRLTSFRASLYNKAGYSSPDDISSVEPPTERATLSAWKDGLAIMLGCGGLKRTDKRKQLNNIHRRAIYLASAPCDVFNGVTEFARKWGLQKIHGQKKGELRPVHFEFLTDSDLDHVEQASLLQDLVEGKADYAEEIKKLKKSKAEKKKVKERSEKPSAEGEDTEITEEVELEANGDGNDDGLTEQEKDATIKKLKAEVQTLRGKNRKLEEGIKTLQKEKGGVEKEMKKVKEQLAEQQIACQLLQNKLHTDEEVSRGLLFSLEQAKDGDGVEREKEHTSNKRKTTDVATTSAPRAKSQRTTCSKAPPYKVDDYVVVAGAENNGQDIVPWFARVIATQPSARRLTVRWHVLNGEGVYVRETKGGKLLKDDTCRYDEIACTVQMSEDMTLPVEEMTKALKAVKQ</sequence>
<accession>A0A6P4XJK0</accession>
<gene>
    <name evidence="3" type="primary">LOC109464217</name>
</gene>
<reference evidence="3" key="1">
    <citation type="submission" date="2025-08" db="UniProtKB">
        <authorList>
            <consortium name="RefSeq"/>
        </authorList>
    </citation>
    <scope>IDENTIFICATION</scope>
    <source>
        <tissue evidence="3">Gonad</tissue>
    </source>
</reference>
<feature type="region of interest" description="Disordered" evidence="1">
    <location>
        <begin position="54"/>
        <end position="108"/>
    </location>
</feature>
<evidence type="ECO:0000256" key="1">
    <source>
        <dbReference type="SAM" id="MobiDB-lite"/>
    </source>
</evidence>
<protein>
    <submittedName>
        <fullName evidence="3">Uncharacterized protein LOC109464217</fullName>
    </submittedName>
</protein>
<organism evidence="2 3">
    <name type="scientific">Branchiostoma belcheri</name>
    <name type="common">Amphioxus</name>
    <dbReference type="NCBI Taxonomy" id="7741"/>
    <lineage>
        <taxon>Eukaryota</taxon>
        <taxon>Metazoa</taxon>
        <taxon>Chordata</taxon>
        <taxon>Cephalochordata</taxon>
        <taxon>Leptocardii</taxon>
        <taxon>Amphioxiformes</taxon>
        <taxon>Branchiostomatidae</taxon>
        <taxon>Branchiostoma</taxon>
    </lineage>
</organism>
<feature type="compositionally biased region" description="Acidic residues" evidence="1">
    <location>
        <begin position="409"/>
        <end position="433"/>
    </location>
</feature>
<feature type="compositionally biased region" description="Polar residues" evidence="1">
    <location>
        <begin position="80"/>
        <end position="108"/>
    </location>
</feature>
<keyword evidence="2" id="KW-1185">Reference proteome</keyword>
<dbReference type="AlphaFoldDB" id="A0A6P4XJK0"/>
<evidence type="ECO:0000313" key="3">
    <source>
        <dbReference type="RefSeq" id="XP_019616710.1"/>
    </source>
</evidence>
<name>A0A6P4XJK0_BRABE</name>
<dbReference type="OrthoDB" id="6159933at2759"/>
<dbReference type="RefSeq" id="XP_019616710.1">
    <property type="nucleotide sequence ID" value="XM_019761151.1"/>
</dbReference>
<feature type="compositionally biased region" description="Polar residues" evidence="1">
    <location>
        <begin position="535"/>
        <end position="552"/>
    </location>
</feature>
<dbReference type="Proteomes" id="UP000515135">
    <property type="component" value="Unplaced"/>
</dbReference>
<feature type="compositionally biased region" description="Polar residues" evidence="1">
    <location>
        <begin position="54"/>
        <end position="65"/>
    </location>
</feature>
<dbReference type="KEGG" id="bbel:109464217"/>
<feature type="region of interest" description="Disordered" evidence="1">
    <location>
        <begin position="393"/>
        <end position="435"/>
    </location>
</feature>
<evidence type="ECO:0000313" key="2">
    <source>
        <dbReference type="Proteomes" id="UP000515135"/>
    </source>
</evidence>